<keyword evidence="5 7" id="KW-1133">Transmembrane helix</keyword>
<feature type="transmembrane region" description="Helical" evidence="7">
    <location>
        <begin position="267"/>
        <end position="293"/>
    </location>
</feature>
<evidence type="ECO:0000256" key="6">
    <source>
        <dbReference type="ARBA" id="ARBA00023136"/>
    </source>
</evidence>
<feature type="transmembrane region" description="Helical" evidence="7">
    <location>
        <begin position="225"/>
        <end position="247"/>
    </location>
</feature>
<dbReference type="GO" id="GO:0005886">
    <property type="term" value="C:plasma membrane"/>
    <property type="evidence" value="ECO:0007669"/>
    <property type="project" value="UniProtKB-SubCell"/>
</dbReference>
<keyword evidence="10" id="KW-1185">Reference proteome</keyword>
<keyword evidence="4 7" id="KW-0812">Transmembrane</keyword>
<dbReference type="Pfam" id="PF00528">
    <property type="entry name" value="BPD_transp_1"/>
    <property type="match status" value="1"/>
</dbReference>
<feature type="transmembrane region" description="Helical" evidence="7">
    <location>
        <begin position="7"/>
        <end position="25"/>
    </location>
</feature>
<feature type="domain" description="ABC transmembrane type-1" evidence="8">
    <location>
        <begin position="89"/>
        <end position="286"/>
    </location>
</feature>
<evidence type="ECO:0000256" key="4">
    <source>
        <dbReference type="ARBA" id="ARBA00022692"/>
    </source>
</evidence>
<dbReference type="AlphaFoldDB" id="A0AAU0ULD8"/>
<dbReference type="SUPFAM" id="SSF161098">
    <property type="entry name" value="MetI-like"/>
    <property type="match status" value="1"/>
</dbReference>
<dbReference type="PROSITE" id="PS50928">
    <property type="entry name" value="ABC_TM1"/>
    <property type="match status" value="1"/>
</dbReference>
<dbReference type="Proteomes" id="UP001329915">
    <property type="component" value="Chromosome"/>
</dbReference>
<evidence type="ECO:0000313" key="9">
    <source>
        <dbReference type="EMBL" id="WRO21730.1"/>
    </source>
</evidence>
<reference evidence="9 10" key="1">
    <citation type="submission" date="2023-04" db="EMBL/GenBank/DDBJ databases">
        <authorList>
            <person name="Hsu D."/>
        </authorList>
    </citation>
    <scope>NUCLEOTIDE SEQUENCE [LARGE SCALE GENOMIC DNA]</scope>
    <source>
        <strain evidence="9 10">MK1</strain>
    </source>
</reference>
<feature type="transmembrane region" description="Helical" evidence="7">
    <location>
        <begin position="93"/>
        <end position="116"/>
    </location>
</feature>
<proteinExistence type="inferred from homology"/>
<evidence type="ECO:0000256" key="7">
    <source>
        <dbReference type="RuleBase" id="RU363032"/>
    </source>
</evidence>
<dbReference type="RefSeq" id="WP_366924903.1">
    <property type="nucleotide sequence ID" value="NZ_CP121694.1"/>
</dbReference>
<comment type="subcellular location">
    <subcellularLocation>
        <location evidence="1 7">Cell membrane</location>
        <topology evidence="1 7">Multi-pass membrane protein</topology>
    </subcellularLocation>
</comment>
<dbReference type="InterPro" id="IPR045621">
    <property type="entry name" value="BPD_transp_1_N"/>
</dbReference>
<dbReference type="Pfam" id="PF19300">
    <property type="entry name" value="BPD_transp_1_N"/>
    <property type="match status" value="1"/>
</dbReference>
<name>A0AAU0ULD8_9FIRM</name>
<evidence type="ECO:0000313" key="10">
    <source>
        <dbReference type="Proteomes" id="UP001329915"/>
    </source>
</evidence>
<keyword evidence="3" id="KW-1003">Cell membrane</keyword>
<feature type="transmembrane region" description="Helical" evidence="7">
    <location>
        <begin position="167"/>
        <end position="186"/>
    </location>
</feature>
<evidence type="ECO:0000256" key="5">
    <source>
        <dbReference type="ARBA" id="ARBA00022989"/>
    </source>
</evidence>
<protein>
    <submittedName>
        <fullName evidence="9">ABC transporter permease subunit</fullName>
    </submittedName>
</protein>
<comment type="similarity">
    <text evidence="7">Belongs to the binding-protein-dependent transport system permease family.</text>
</comment>
<dbReference type="KEGG" id="dbc:MFMK1_001542"/>
<dbReference type="InterPro" id="IPR000515">
    <property type="entry name" value="MetI-like"/>
</dbReference>
<dbReference type="PANTHER" id="PTHR30465:SF93">
    <property type="entry name" value="OLIGOPEPTIDE TRANSPORT SYSTEM PERMEASE PROTEIN OPPB"/>
    <property type="match status" value="1"/>
</dbReference>
<keyword evidence="6 7" id="KW-0472">Membrane</keyword>
<dbReference type="InterPro" id="IPR035906">
    <property type="entry name" value="MetI-like_sf"/>
</dbReference>
<keyword evidence="2 7" id="KW-0813">Transport</keyword>
<evidence type="ECO:0000256" key="2">
    <source>
        <dbReference type="ARBA" id="ARBA00022448"/>
    </source>
</evidence>
<evidence type="ECO:0000259" key="8">
    <source>
        <dbReference type="PROSITE" id="PS50928"/>
    </source>
</evidence>
<dbReference type="PANTHER" id="PTHR30465">
    <property type="entry name" value="INNER MEMBRANE ABC TRANSPORTER"/>
    <property type="match status" value="1"/>
</dbReference>
<accession>A0AAU0ULD8</accession>
<dbReference type="GO" id="GO:0055085">
    <property type="term" value="P:transmembrane transport"/>
    <property type="evidence" value="ECO:0007669"/>
    <property type="project" value="InterPro"/>
</dbReference>
<sequence>MRKFSSALVAVLVIITVTFFLMHSIPGGPFDSERKLPNTIMKNINARYHLDDPLWVQYTDYLQNIVKGDLGPSFRYETRTVNDIIRDGFPVSAAIGAIVILLALGIGILLGVIAALNHNKWQDYGAMLIATIGVSVPSFIVAGLAMYVFAEKLRWFPPALWEGPESMVLPVIALAGLPTAVIARLMRSSMLEVLNQDYIKTARAKGLATRVIVYRHALRNAILPVVTYLGPAVAGIVTGSFIVENIFAIPGLGKWFVMSISNRDYPVILGVTIFYSTLLIFMNMIVDIAYAVIDPRIKLSDRKGE</sequence>
<dbReference type="Gene3D" id="1.10.3720.10">
    <property type="entry name" value="MetI-like"/>
    <property type="match status" value="1"/>
</dbReference>
<gene>
    <name evidence="9" type="ORF">MFMK1_001542</name>
</gene>
<dbReference type="CDD" id="cd06261">
    <property type="entry name" value="TM_PBP2"/>
    <property type="match status" value="1"/>
</dbReference>
<feature type="transmembrane region" description="Helical" evidence="7">
    <location>
        <begin position="128"/>
        <end position="147"/>
    </location>
</feature>
<organism evidence="9 10">
    <name type="scientific">Metallumcola ferriviriculae</name>
    <dbReference type="NCBI Taxonomy" id="3039180"/>
    <lineage>
        <taxon>Bacteria</taxon>
        <taxon>Bacillati</taxon>
        <taxon>Bacillota</taxon>
        <taxon>Clostridia</taxon>
        <taxon>Neomoorellales</taxon>
        <taxon>Desulfitibacteraceae</taxon>
        <taxon>Metallumcola</taxon>
    </lineage>
</organism>
<evidence type="ECO:0000256" key="3">
    <source>
        <dbReference type="ARBA" id="ARBA00022475"/>
    </source>
</evidence>
<evidence type="ECO:0000256" key="1">
    <source>
        <dbReference type="ARBA" id="ARBA00004651"/>
    </source>
</evidence>
<dbReference type="EMBL" id="CP121694">
    <property type="protein sequence ID" value="WRO21730.1"/>
    <property type="molecule type" value="Genomic_DNA"/>
</dbReference>